<evidence type="ECO:0000256" key="5">
    <source>
        <dbReference type="SAM" id="MobiDB-lite"/>
    </source>
</evidence>
<keyword evidence="1" id="KW-0805">Transcription regulation</keyword>
<dbReference type="EMBL" id="FJUW01000007">
    <property type="protein sequence ID" value="CZS93456.1"/>
    <property type="molecule type" value="Genomic_DNA"/>
</dbReference>
<feature type="region of interest" description="Disordered" evidence="5">
    <location>
        <begin position="296"/>
        <end position="318"/>
    </location>
</feature>
<feature type="region of interest" description="Disordered" evidence="5">
    <location>
        <begin position="156"/>
        <end position="222"/>
    </location>
</feature>
<dbReference type="PANTHER" id="PTHR31069:SF32">
    <property type="entry name" value="ARGININE METABOLISM REGULATION PROTEIN II"/>
    <property type="match status" value="1"/>
</dbReference>
<dbReference type="InterPro" id="IPR050675">
    <property type="entry name" value="OAF3"/>
</dbReference>
<feature type="compositionally biased region" description="Acidic residues" evidence="5">
    <location>
        <begin position="200"/>
        <end position="213"/>
    </location>
</feature>
<proteinExistence type="predicted"/>
<dbReference type="SMART" id="SM00066">
    <property type="entry name" value="GAL4"/>
    <property type="match status" value="1"/>
</dbReference>
<feature type="compositionally biased region" description="Basic residues" evidence="5">
    <location>
        <begin position="71"/>
        <end position="91"/>
    </location>
</feature>
<accession>A0A1E1K5S4</accession>
<evidence type="ECO:0000259" key="6">
    <source>
        <dbReference type="PROSITE" id="PS50048"/>
    </source>
</evidence>
<evidence type="ECO:0000313" key="8">
    <source>
        <dbReference type="Proteomes" id="UP000178129"/>
    </source>
</evidence>
<evidence type="ECO:0000256" key="1">
    <source>
        <dbReference type="ARBA" id="ARBA00023015"/>
    </source>
</evidence>
<comment type="caution">
    <text evidence="7">The sequence shown here is derived from an EMBL/GenBank/DDBJ whole genome shotgun (WGS) entry which is preliminary data.</text>
</comment>
<organism evidence="7 8">
    <name type="scientific">Rhynchosporium graminicola</name>
    <dbReference type="NCBI Taxonomy" id="2792576"/>
    <lineage>
        <taxon>Eukaryota</taxon>
        <taxon>Fungi</taxon>
        <taxon>Dikarya</taxon>
        <taxon>Ascomycota</taxon>
        <taxon>Pezizomycotina</taxon>
        <taxon>Leotiomycetes</taxon>
        <taxon>Helotiales</taxon>
        <taxon>Ploettnerulaceae</taxon>
        <taxon>Rhynchosporium</taxon>
    </lineage>
</organism>
<gene>
    <name evidence="7" type="ORF">RCO7_10548</name>
</gene>
<dbReference type="InterPro" id="IPR001138">
    <property type="entry name" value="Zn2Cys6_DnaBD"/>
</dbReference>
<name>A0A1E1K5S4_9HELO</name>
<dbReference type="InParanoid" id="A0A1E1K5S4"/>
<evidence type="ECO:0000256" key="3">
    <source>
        <dbReference type="ARBA" id="ARBA00023163"/>
    </source>
</evidence>
<feature type="region of interest" description="Disordered" evidence="5">
    <location>
        <begin position="62"/>
        <end position="113"/>
    </location>
</feature>
<protein>
    <recommendedName>
        <fullName evidence="6">Zn(2)-C6 fungal-type domain-containing protein</fullName>
    </recommendedName>
</protein>
<keyword evidence="8" id="KW-1185">Reference proteome</keyword>
<reference evidence="8" key="1">
    <citation type="submission" date="2016-03" db="EMBL/GenBank/DDBJ databases">
        <authorList>
            <person name="Ploux O."/>
        </authorList>
    </citation>
    <scope>NUCLEOTIDE SEQUENCE [LARGE SCALE GENOMIC DNA]</scope>
    <source>
        <strain evidence="8">UK7</strain>
    </source>
</reference>
<keyword evidence="3" id="KW-0804">Transcription</keyword>
<dbReference type="GO" id="GO:0000981">
    <property type="term" value="F:DNA-binding transcription factor activity, RNA polymerase II-specific"/>
    <property type="evidence" value="ECO:0007669"/>
    <property type="project" value="InterPro"/>
</dbReference>
<dbReference type="Proteomes" id="UP000178129">
    <property type="component" value="Unassembled WGS sequence"/>
</dbReference>
<sequence length="535" mass="57984">MDESESRREQRPEGDKQSARGRGSSVLVTACDQCYRCKVRCSGQRDACDRCVRNNNTCTYSLGRPLGKPPKNGRGRAPKKRNHSPRPKRLSRSNDTQASSSSRGKRPQLDGVCIGGAGGDSEVSKFYPLVRSQILPYFYRVPSTSVQLLRSISSMHSVPLRRSPTPPTQDAGTSGTSRGESSDPIATEVSHLPSIRRDDDGDIDGDGDIDIDGAGDNAPNPNPELRVLAPRSMTTAAADVALHGFELLEMPPLDMEMHVDVDMNVDLDLDLEGAEMSFDPSLFGYFLHSPRPDDPLVASTSTSTSTSISTTEELSQAEDANTNVNANANANAALITPPISLSSAGGVDRSGSGPTQTQLPPDLMRLISDLYSAPHSTNPDQRFDRTLLLARQGLDVVRSSIPALAAPDSPNSPLLCVIIVQQMLAIYKSLQSRIASRLTSSNVSTIEKDLQESVCVGTFEVEGVESRCHVLNAIVNLEVVKLERVMKQLAKQAEELSKDGNENGNLAHLILVALKACSSTNTKDEYRCKYPYKYK</sequence>
<feature type="compositionally biased region" description="Polar residues" evidence="5">
    <location>
        <begin position="168"/>
        <end position="179"/>
    </location>
</feature>
<dbReference type="Gene3D" id="4.10.240.10">
    <property type="entry name" value="Zn(2)-C6 fungal-type DNA-binding domain"/>
    <property type="match status" value="1"/>
</dbReference>
<dbReference type="InterPro" id="IPR036864">
    <property type="entry name" value="Zn2-C6_fun-type_DNA-bd_sf"/>
</dbReference>
<evidence type="ECO:0000256" key="2">
    <source>
        <dbReference type="ARBA" id="ARBA00023125"/>
    </source>
</evidence>
<keyword evidence="2" id="KW-0238">DNA-binding</keyword>
<dbReference type="Pfam" id="PF00172">
    <property type="entry name" value="Zn_clus"/>
    <property type="match status" value="1"/>
</dbReference>
<evidence type="ECO:0000313" key="7">
    <source>
        <dbReference type="EMBL" id="CZS93456.1"/>
    </source>
</evidence>
<dbReference type="PROSITE" id="PS50048">
    <property type="entry name" value="ZN2_CY6_FUNGAL_2"/>
    <property type="match status" value="1"/>
</dbReference>
<feature type="compositionally biased region" description="Polar residues" evidence="5">
    <location>
        <begin position="93"/>
        <end position="102"/>
    </location>
</feature>
<dbReference type="AlphaFoldDB" id="A0A1E1K5S4"/>
<feature type="compositionally biased region" description="Low complexity" evidence="5">
    <location>
        <begin position="299"/>
        <end position="311"/>
    </location>
</feature>
<dbReference type="STRING" id="914237.A0A1E1K5S4"/>
<dbReference type="CDD" id="cd00067">
    <property type="entry name" value="GAL4"/>
    <property type="match status" value="1"/>
</dbReference>
<keyword evidence="4" id="KW-0539">Nucleus</keyword>
<dbReference type="PANTHER" id="PTHR31069">
    <property type="entry name" value="OLEATE-ACTIVATED TRANSCRIPTION FACTOR 1-RELATED"/>
    <property type="match status" value="1"/>
</dbReference>
<dbReference type="SUPFAM" id="SSF57701">
    <property type="entry name" value="Zn2/Cys6 DNA-binding domain"/>
    <property type="match status" value="1"/>
</dbReference>
<dbReference type="GO" id="GO:0003677">
    <property type="term" value="F:DNA binding"/>
    <property type="evidence" value="ECO:0007669"/>
    <property type="project" value="UniProtKB-KW"/>
</dbReference>
<feature type="compositionally biased region" description="Basic and acidic residues" evidence="5">
    <location>
        <begin position="1"/>
        <end position="18"/>
    </location>
</feature>
<evidence type="ECO:0000256" key="4">
    <source>
        <dbReference type="ARBA" id="ARBA00023242"/>
    </source>
</evidence>
<feature type="region of interest" description="Disordered" evidence="5">
    <location>
        <begin position="1"/>
        <end position="22"/>
    </location>
</feature>
<dbReference type="GO" id="GO:0008270">
    <property type="term" value="F:zinc ion binding"/>
    <property type="evidence" value="ECO:0007669"/>
    <property type="project" value="InterPro"/>
</dbReference>
<feature type="domain" description="Zn(2)-C6 fungal-type" evidence="6">
    <location>
        <begin position="30"/>
        <end position="60"/>
    </location>
</feature>